<protein>
    <submittedName>
        <fullName evidence="1">Uncharacterized protein</fullName>
    </submittedName>
</protein>
<reference evidence="1" key="1">
    <citation type="submission" date="2014-11" db="EMBL/GenBank/DDBJ databases">
        <authorList>
            <person name="Amaro Gonzalez C."/>
        </authorList>
    </citation>
    <scope>NUCLEOTIDE SEQUENCE</scope>
</reference>
<organism evidence="1">
    <name type="scientific">Anguilla anguilla</name>
    <name type="common">European freshwater eel</name>
    <name type="synonym">Muraena anguilla</name>
    <dbReference type="NCBI Taxonomy" id="7936"/>
    <lineage>
        <taxon>Eukaryota</taxon>
        <taxon>Metazoa</taxon>
        <taxon>Chordata</taxon>
        <taxon>Craniata</taxon>
        <taxon>Vertebrata</taxon>
        <taxon>Euteleostomi</taxon>
        <taxon>Actinopterygii</taxon>
        <taxon>Neopterygii</taxon>
        <taxon>Teleostei</taxon>
        <taxon>Anguilliformes</taxon>
        <taxon>Anguillidae</taxon>
        <taxon>Anguilla</taxon>
    </lineage>
</organism>
<proteinExistence type="predicted"/>
<sequence length="40" mass="4917">MCILPDYLKITRNLIFAWNYFRWHVRLPHSRTGALAHYKN</sequence>
<name>A0A0E9WAQ1_ANGAN</name>
<evidence type="ECO:0000313" key="1">
    <source>
        <dbReference type="EMBL" id="JAH87469.1"/>
    </source>
</evidence>
<accession>A0A0E9WAQ1</accession>
<reference evidence="1" key="2">
    <citation type="journal article" date="2015" name="Fish Shellfish Immunol.">
        <title>Early steps in the European eel (Anguilla anguilla)-Vibrio vulnificus interaction in the gills: Role of the RtxA13 toxin.</title>
        <authorList>
            <person name="Callol A."/>
            <person name="Pajuelo D."/>
            <person name="Ebbesson L."/>
            <person name="Teles M."/>
            <person name="MacKenzie S."/>
            <person name="Amaro C."/>
        </authorList>
    </citation>
    <scope>NUCLEOTIDE SEQUENCE</scope>
</reference>
<dbReference type="AlphaFoldDB" id="A0A0E9WAQ1"/>
<dbReference type="EMBL" id="GBXM01021108">
    <property type="protein sequence ID" value="JAH87469.1"/>
    <property type="molecule type" value="Transcribed_RNA"/>
</dbReference>